<dbReference type="SMART" id="SM00326">
    <property type="entry name" value="SH3"/>
    <property type="match status" value="1"/>
</dbReference>
<dbReference type="InterPro" id="IPR036028">
    <property type="entry name" value="SH3-like_dom_sf"/>
</dbReference>
<dbReference type="Gene3D" id="1.20.900.10">
    <property type="entry name" value="Dbl homology (DH) domain"/>
    <property type="match status" value="1"/>
</dbReference>
<dbReference type="Pfam" id="PF00621">
    <property type="entry name" value="RhoGEF"/>
    <property type="match status" value="1"/>
</dbReference>
<dbReference type="SMART" id="SM00721">
    <property type="entry name" value="BAR"/>
    <property type="match status" value="1"/>
</dbReference>
<keyword evidence="9" id="KW-0175">Coiled coil</keyword>
<evidence type="ECO:0000259" key="11">
    <source>
        <dbReference type="PROSITE" id="PS50002"/>
    </source>
</evidence>
<evidence type="ECO:0000259" key="12">
    <source>
        <dbReference type="PROSITE" id="PS50010"/>
    </source>
</evidence>
<dbReference type="GO" id="GO:0005795">
    <property type="term" value="C:Golgi stack"/>
    <property type="evidence" value="ECO:0007669"/>
    <property type="project" value="UniProtKB-SubCell"/>
</dbReference>
<evidence type="ECO:0000256" key="8">
    <source>
        <dbReference type="PROSITE-ProRule" id="PRU00192"/>
    </source>
</evidence>
<dbReference type="Gene3D" id="1.20.1270.60">
    <property type="entry name" value="Arfaptin homology (AH) domain/BAR domain"/>
    <property type="match status" value="1"/>
</dbReference>
<evidence type="ECO:0000256" key="7">
    <source>
        <dbReference type="ARBA" id="ARBA00032587"/>
    </source>
</evidence>
<dbReference type="PROSITE" id="PS50010">
    <property type="entry name" value="DH_2"/>
    <property type="match status" value="1"/>
</dbReference>
<dbReference type="InterPro" id="IPR001331">
    <property type="entry name" value="GDS_CDC24_CS"/>
</dbReference>
<evidence type="ECO:0000256" key="4">
    <source>
        <dbReference type="ARBA" id="ARBA00022443"/>
    </source>
</evidence>
<dbReference type="Gene3D" id="2.30.30.40">
    <property type="entry name" value="SH3 Domains"/>
    <property type="match status" value="1"/>
</dbReference>
<dbReference type="PANTHER" id="PTHR22834">
    <property type="entry name" value="NUCLEAR FUSION PROTEIN FUS2"/>
    <property type="match status" value="1"/>
</dbReference>
<name>A0A8H4F4R4_MUCCL</name>
<dbReference type="InterPro" id="IPR000219">
    <property type="entry name" value="DH_dom"/>
</dbReference>
<evidence type="ECO:0000256" key="3">
    <source>
        <dbReference type="ARBA" id="ARBA00018186"/>
    </source>
</evidence>
<evidence type="ECO:0000256" key="6">
    <source>
        <dbReference type="ARBA" id="ARBA00022949"/>
    </source>
</evidence>
<dbReference type="SUPFAM" id="SSF48065">
    <property type="entry name" value="DBL homology domain (DH-domain)"/>
    <property type="match status" value="1"/>
</dbReference>
<organism evidence="14 15">
    <name type="scientific">Mucor circinelloides f. lusitanicus</name>
    <name type="common">Mucor racemosus var. lusitanicus</name>
    <dbReference type="NCBI Taxonomy" id="29924"/>
    <lineage>
        <taxon>Eukaryota</taxon>
        <taxon>Fungi</taxon>
        <taxon>Fungi incertae sedis</taxon>
        <taxon>Mucoromycota</taxon>
        <taxon>Mucoromycotina</taxon>
        <taxon>Mucoromycetes</taxon>
        <taxon>Mucorales</taxon>
        <taxon>Mucorineae</taxon>
        <taxon>Mucoraceae</taxon>
        <taxon>Mucor</taxon>
    </lineage>
</organism>
<dbReference type="GO" id="GO:0031991">
    <property type="term" value="P:regulation of actomyosin contractile ring contraction"/>
    <property type="evidence" value="ECO:0007669"/>
    <property type="project" value="TreeGrafter"/>
</dbReference>
<dbReference type="PROSITE" id="PS50002">
    <property type="entry name" value="SH3"/>
    <property type="match status" value="1"/>
</dbReference>
<dbReference type="PROSITE" id="PS51021">
    <property type="entry name" value="BAR"/>
    <property type="match status" value="1"/>
</dbReference>
<evidence type="ECO:0000256" key="2">
    <source>
        <dbReference type="ARBA" id="ARBA00004348"/>
    </source>
</evidence>
<dbReference type="AlphaFoldDB" id="A0A8H4F4R4"/>
<keyword evidence="6" id="KW-0965">Cell junction</keyword>
<feature type="domain" description="SH3" evidence="11">
    <location>
        <begin position="402"/>
        <end position="464"/>
    </location>
</feature>
<evidence type="ECO:0000313" key="14">
    <source>
        <dbReference type="EMBL" id="KAF1806267.1"/>
    </source>
</evidence>
<dbReference type="InterPro" id="IPR004148">
    <property type="entry name" value="BAR_dom"/>
</dbReference>
<dbReference type="EMBL" id="JAAECE010000001">
    <property type="protein sequence ID" value="KAF1806267.1"/>
    <property type="molecule type" value="Genomic_DNA"/>
</dbReference>
<feature type="coiled-coil region" evidence="9">
    <location>
        <begin position="68"/>
        <end position="95"/>
    </location>
</feature>
<dbReference type="PROSITE" id="PS00741">
    <property type="entry name" value="DH_1"/>
    <property type="match status" value="1"/>
</dbReference>
<evidence type="ECO:0000256" key="10">
    <source>
        <dbReference type="SAM" id="MobiDB-lite"/>
    </source>
</evidence>
<feature type="domain" description="BAR" evidence="13">
    <location>
        <begin position="111"/>
        <end position="340"/>
    </location>
</feature>
<dbReference type="GO" id="GO:0005085">
    <property type="term" value="F:guanyl-nucleotide exchange factor activity"/>
    <property type="evidence" value="ECO:0007669"/>
    <property type="project" value="UniProtKB-KW"/>
</dbReference>
<dbReference type="InterPro" id="IPR027267">
    <property type="entry name" value="AH/BAR_dom_sf"/>
</dbReference>
<dbReference type="PANTHER" id="PTHR22834:SF20">
    <property type="entry name" value="SH3 DOMAIN-CONTAINING PROTEIN"/>
    <property type="match status" value="1"/>
</dbReference>
<dbReference type="Proteomes" id="UP000469890">
    <property type="component" value="Unassembled WGS sequence"/>
</dbReference>
<evidence type="ECO:0000256" key="1">
    <source>
        <dbReference type="ARBA" id="ARBA00004282"/>
    </source>
</evidence>
<feature type="domain" description="DH" evidence="12">
    <location>
        <begin position="1"/>
        <end position="85"/>
    </location>
</feature>
<evidence type="ECO:0000256" key="5">
    <source>
        <dbReference type="ARBA" id="ARBA00022658"/>
    </source>
</evidence>
<dbReference type="InterPro" id="IPR001452">
    <property type="entry name" value="SH3_domain"/>
</dbReference>
<dbReference type="GO" id="GO:0032955">
    <property type="term" value="P:regulation of division septum assembly"/>
    <property type="evidence" value="ECO:0007669"/>
    <property type="project" value="TreeGrafter"/>
</dbReference>
<dbReference type="CDD" id="cd00174">
    <property type="entry name" value="SH3"/>
    <property type="match status" value="1"/>
</dbReference>
<dbReference type="Pfam" id="PF03114">
    <property type="entry name" value="BAR"/>
    <property type="match status" value="1"/>
</dbReference>
<gene>
    <name evidence="14" type="ORF">FB192DRAFT_1272087</name>
</gene>
<proteinExistence type="predicted"/>
<feature type="compositionally biased region" description="Low complexity" evidence="10">
    <location>
        <begin position="356"/>
        <end position="384"/>
    </location>
</feature>
<protein>
    <recommendedName>
        <fullName evidence="3">Dynamin-binding protein</fullName>
    </recommendedName>
    <alternativeName>
        <fullName evidence="7">Scaffold protein Tuba</fullName>
    </alternativeName>
</protein>
<dbReference type="Pfam" id="PF00018">
    <property type="entry name" value="SH3_1"/>
    <property type="match status" value="1"/>
</dbReference>
<comment type="subcellular location">
    <subcellularLocation>
        <location evidence="1">Cell junction</location>
    </subcellularLocation>
    <subcellularLocation>
        <location evidence="2">Golgi apparatus</location>
        <location evidence="2">Golgi stack</location>
    </subcellularLocation>
</comment>
<dbReference type="GO" id="GO:0035556">
    <property type="term" value="P:intracellular signal transduction"/>
    <property type="evidence" value="ECO:0007669"/>
    <property type="project" value="InterPro"/>
</dbReference>
<keyword evidence="4 8" id="KW-0728">SH3 domain</keyword>
<dbReference type="InterPro" id="IPR035899">
    <property type="entry name" value="DBL_dom_sf"/>
</dbReference>
<keyword evidence="5" id="KW-0344">Guanine-nucleotide releasing factor</keyword>
<evidence type="ECO:0000256" key="9">
    <source>
        <dbReference type="SAM" id="Coils"/>
    </source>
</evidence>
<dbReference type="SUPFAM" id="SSF50044">
    <property type="entry name" value="SH3-domain"/>
    <property type="match status" value="1"/>
</dbReference>
<comment type="caution">
    <text evidence="14">The sequence shown here is derived from an EMBL/GenBank/DDBJ whole genome shotgun (WGS) entry which is preliminary data.</text>
</comment>
<dbReference type="SUPFAM" id="SSF103657">
    <property type="entry name" value="BAR/IMD domain-like"/>
    <property type="match status" value="1"/>
</dbReference>
<dbReference type="InterPro" id="IPR051492">
    <property type="entry name" value="Dynamin-Rho_GEF"/>
</dbReference>
<evidence type="ECO:0000313" key="15">
    <source>
        <dbReference type="Proteomes" id="UP000469890"/>
    </source>
</evidence>
<reference evidence="14 15" key="1">
    <citation type="submission" date="2019-09" db="EMBL/GenBank/DDBJ databases">
        <authorList>
            <consortium name="DOE Joint Genome Institute"/>
            <person name="Mondo S.J."/>
            <person name="Navarro-Mendoza M.I."/>
            <person name="Perez-Arques C."/>
            <person name="Panchal S."/>
            <person name="Nicolas F.E."/>
            <person name="Ganguly P."/>
            <person name="Pangilinan J."/>
            <person name="Grigoriev I."/>
            <person name="Heitman J."/>
            <person name="Sanya K."/>
            <person name="Garre V."/>
        </authorList>
    </citation>
    <scope>NUCLEOTIDE SEQUENCE [LARGE SCALE GENOMIC DNA]</scope>
    <source>
        <strain evidence="14 15">MU402</strain>
    </source>
</reference>
<feature type="region of interest" description="Disordered" evidence="10">
    <location>
        <begin position="356"/>
        <end position="385"/>
    </location>
</feature>
<accession>A0A8H4F4R4</accession>
<evidence type="ECO:0000259" key="13">
    <source>
        <dbReference type="PROSITE" id="PS51021"/>
    </source>
</evidence>
<sequence>MRAIDSIYSEYCKRHEDAECREKIQGKTTSWDLGSLLIKPVQRVLKYPLLLREILSLTPPTHVDHDDLSAAVKEIQEVADNINEIKRRKDIVEKIVGDKKKTDISVTQKFKQVTGFAVEPTHDIVFEALLLKFEEQQELVRQLARDVQGWVRHVKVGFEHLQQLACSMESLYGSWGGVRVKSLNGISDFSRTASYMSTNLSRELDNDVRGFVYSRIDDFLKVFENPTQVIHKRALKMIDYDRVRDMKSKGDVPDKALQESADAYVSINGQLVDELPKFFSLTAKYFDILTGGLALVQLKFYGLMQREWIKLVEQNLGMKAARSFEAIIARHMEELDKVEDVASRITILHRNRYASSTRSNSSTSPSPQFLSASTATTTNTSPNPMVGNLIDLEQDEGPVPTSRDFDCIVLYDFEMDEEDRLDVKRGTILRVSQDEDYLDQDWWYATTTDDFRSGWVPINYCKKL</sequence>